<dbReference type="SUPFAM" id="SSF48452">
    <property type="entry name" value="TPR-like"/>
    <property type="match status" value="1"/>
</dbReference>
<evidence type="ECO:0000313" key="2">
    <source>
        <dbReference type="Proteomes" id="UP000217431"/>
    </source>
</evidence>
<gene>
    <name evidence="1" type="ORF">PIOMA14_II_0091</name>
</gene>
<sequence length="720" mass="82724">MNVEMNIGAAFEHLSAKQLDEAIKVLQPIYDGKPSLVDYDKFIAIANDYDLMCDYMLRGFKDPAREGLYKSLLERLYKVTANLLLSWNCKNKPTFVDAFRTADQLNLSHSFVRSVLENFVSDIAMLSLAPEAERKNKETELYERHQTFIERLFNALLVSRQWSESDAKFYTDLLTSPTIDASDQMLIVSAISLSAMTIYDVKKFSILVNVYRHAQEEKVRQRALVGCVLSLTDNPLFVKEQASLMDELIASEDMKRELLNLQKQMFNCMDAERDNDKIQRDIMPNIMKNSDLQFNRFGITEKENDALENILHPDADEHKMEMMEESIQKMMKMQQQGSDIYFGGFSKMKRFPFFDHIANWFMPFSAHHPGLKEVAQKLGDSSFLDKMTEQGLFCESDKYSLALTMAQIINQLPANILEVIKSGDGIGLPVSEPTDYTPDFLRRLYIQDLYRFFEVKLAFNKDIANPFKKSGSYKAFFMMHDLFVKEAYIEPKMSLAMFLHKHKHEANLDEILETFYSETATYQVFRGLKSEREGHESEALGHFLAAIGIEPDNTWVLKTAGVFALKRKDYGLGLHCYGKLCELLPDVKPYAINHCLCLIATGDTKTALNKAYELDLSDETDNRVKRLLAWALICNGNGEKALQIYNTLTETDPLPDDALNIAYAHWVNGNPSEAKNYLVQWKINHPDAKLEEEFDNDYYMFEQNGITDVDRMLMLSALKV</sequence>
<proteinExistence type="predicted"/>
<dbReference type="Gene3D" id="1.25.40.10">
    <property type="entry name" value="Tetratricopeptide repeat domain"/>
    <property type="match status" value="1"/>
</dbReference>
<evidence type="ECO:0000313" key="1">
    <source>
        <dbReference type="EMBL" id="BAU18596.1"/>
    </source>
</evidence>
<dbReference type="STRING" id="28131.BWX40_11845"/>
<organism evidence="1 2">
    <name type="scientific">Prevotella intermedia</name>
    <dbReference type="NCBI Taxonomy" id="28131"/>
    <lineage>
        <taxon>Bacteria</taxon>
        <taxon>Pseudomonadati</taxon>
        <taxon>Bacteroidota</taxon>
        <taxon>Bacteroidia</taxon>
        <taxon>Bacteroidales</taxon>
        <taxon>Prevotellaceae</taxon>
        <taxon>Prevotella</taxon>
    </lineage>
</organism>
<dbReference type="InterPro" id="IPR011990">
    <property type="entry name" value="TPR-like_helical_dom_sf"/>
</dbReference>
<protein>
    <submittedName>
        <fullName evidence="1">TPR domain protein</fullName>
    </submittedName>
</protein>
<dbReference type="EMBL" id="AP014598">
    <property type="protein sequence ID" value="BAU18596.1"/>
    <property type="molecule type" value="Genomic_DNA"/>
</dbReference>
<accession>A0A0T7ANK5</accession>
<dbReference type="Proteomes" id="UP000217431">
    <property type="component" value="Chromosome II"/>
</dbReference>
<reference evidence="1 2" key="1">
    <citation type="journal article" date="2016" name="DNA Res.">
        <title>The complete genome sequencing of Prevotella intermedia strain OMA14 and a subsequent fine-scale, intra-species genomic comparison reveal an unusual amplification of conjugative and mobile transposons and identify a novel Prevotella-lineage-specific repeat.</title>
        <authorList>
            <person name="Naito M."/>
            <person name="Ogura Y."/>
            <person name="Itoh T."/>
            <person name="Shoji M."/>
            <person name="Okamoto M."/>
            <person name="Hayashi T."/>
            <person name="Nakayama K."/>
        </authorList>
    </citation>
    <scope>NUCLEOTIDE SEQUENCE [LARGE SCALE GENOMIC DNA]</scope>
    <source>
        <strain evidence="1 2">OMA14</strain>
    </source>
</reference>
<dbReference type="AlphaFoldDB" id="A0A0T7ANK5"/>
<name>A0A0T7ANK5_PREIN</name>